<evidence type="ECO:0000256" key="1">
    <source>
        <dbReference type="SAM" id="MobiDB-lite"/>
    </source>
</evidence>
<name>A0A1R1SDX6_9ACTN</name>
<evidence type="ECO:0000259" key="2">
    <source>
        <dbReference type="Pfam" id="PF08940"/>
    </source>
</evidence>
<evidence type="ECO:0000313" key="3">
    <source>
        <dbReference type="EMBL" id="OMI36368.1"/>
    </source>
</evidence>
<dbReference type="Gene3D" id="3.40.109.10">
    <property type="entry name" value="NADH Oxidase"/>
    <property type="match status" value="2"/>
</dbReference>
<dbReference type="Gene3D" id="2.30.30.440">
    <property type="entry name" value="Domain of unknown function DUF1918"/>
    <property type="match status" value="1"/>
</dbReference>
<dbReference type="RefSeq" id="WP_076971243.1">
    <property type="nucleotide sequence ID" value="NZ_ASQP01000341.1"/>
</dbReference>
<dbReference type="GO" id="GO:0016491">
    <property type="term" value="F:oxidoreductase activity"/>
    <property type="evidence" value="ECO:0007669"/>
    <property type="project" value="InterPro"/>
</dbReference>
<dbReference type="PANTHER" id="PTHR23026">
    <property type="entry name" value="NADPH NITROREDUCTASE"/>
    <property type="match status" value="1"/>
</dbReference>
<dbReference type="NCBIfam" id="NF047509">
    <property type="entry name" value="Rv3131_FMN_oxido"/>
    <property type="match status" value="1"/>
</dbReference>
<dbReference type="SUPFAM" id="SSF55469">
    <property type="entry name" value="FMN-dependent nitroreductase-like"/>
    <property type="match status" value="2"/>
</dbReference>
<protein>
    <recommendedName>
        <fullName evidence="2">DUF1918 domain-containing protein</fullName>
    </recommendedName>
</protein>
<dbReference type="SUPFAM" id="SSF50118">
    <property type="entry name" value="Cell growth inhibitor/plasmid maintenance toxic component"/>
    <property type="match status" value="1"/>
</dbReference>
<dbReference type="Proteomes" id="UP000186168">
    <property type="component" value="Unassembled WGS sequence"/>
</dbReference>
<comment type="caution">
    <text evidence="3">The sequence shown here is derived from an EMBL/GenBank/DDBJ whole genome shotgun (WGS) entry which is preliminary data.</text>
</comment>
<reference evidence="3 4" key="1">
    <citation type="submission" date="2013-05" db="EMBL/GenBank/DDBJ databases">
        <title>Genome sequence of Streptomyces sparsogenes DSM 40356.</title>
        <authorList>
            <person name="Coyne S."/>
            <person name="Seebeck F.P."/>
        </authorList>
    </citation>
    <scope>NUCLEOTIDE SEQUENCE [LARGE SCALE GENOMIC DNA]</scope>
    <source>
        <strain evidence="3 4">DSM 40356</strain>
    </source>
</reference>
<dbReference type="InterPro" id="IPR050627">
    <property type="entry name" value="Nitroreductase/BluB"/>
</dbReference>
<dbReference type="Pfam" id="PF08940">
    <property type="entry name" value="DUF1918"/>
    <property type="match status" value="1"/>
</dbReference>
<organism evidence="3 4">
    <name type="scientific">Streptomyces sparsogenes DSM 40356</name>
    <dbReference type="NCBI Taxonomy" id="1331668"/>
    <lineage>
        <taxon>Bacteria</taxon>
        <taxon>Bacillati</taxon>
        <taxon>Actinomycetota</taxon>
        <taxon>Actinomycetes</taxon>
        <taxon>Kitasatosporales</taxon>
        <taxon>Streptomycetaceae</taxon>
        <taxon>Streptomyces</taxon>
    </lineage>
</organism>
<evidence type="ECO:0000313" key="4">
    <source>
        <dbReference type="Proteomes" id="UP000186168"/>
    </source>
</evidence>
<dbReference type="PANTHER" id="PTHR23026:SF123">
    <property type="entry name" value="NAD(P)H NITROREDUCTASE RV3131-RELATED"/>
    <property type="match status" value="1"/>
</dbReference>
<sequence>MPMRAHVGDQLIVESPTTGATRRDGEIVGIHHADGTPPYDVRWSDSGHVTLVFPGPDAHVHHIGHPSDAAPGASGLRPGAKARASAGPPSDAEVADLVRDAAAAPSMHNAQPWRFRYFRRDRLFQVIADLTRTLPHSDADLRALHLGCGAALMNLRVAAAHTGRRPATRLLPEPDDPTLLAAVSLAGPLGDGDEDGLAALYPAVHARHTSRSPFAETEIPGPVRATLREAAGAEGVSLSFASGWHLRTVLDLASEAEARNLTDQGSVEDLTHWTGLSAETPRSAGEGVPPDAFGPRRRGGKAPVRDFAGGRPVPGRESADFESNPQLALLATPGDEAADWLRAGQAMERVLLTATREGLAGSFITQALEWPDLRWPLRDPVSGAGHVHMVLRLGYGPPGPRTPRRPTRHILDLLT</sequence>
<dbReference type="EMBL" id="ASQP01000341">
    <property type="protein sequence ID" value="OMI36368.1"/>
    <property type="molecule type" value="Genomic_DNA"/>
</dbReference>
<feature type="domain" description="DUF1918" evidence="2">
    <location>
        <begin position="3"/>
        <end position="60"/>
    </location>
</feature>
<dbReference type="AlphaFoldDB" id="A0A1R1SDX6"/>
<accession>A0A1R1SDX6</accession>
<gene>
    <name evidence="3" type="ORF">SPAR_26561</name>
</gene>
<proteinExistence type="predicted"/>
<feature type="region of interest" description="Disordered" evidence="1">
    <location>
        <begin position="276"/>
        <end position="322"/>
    </location>
</feature>
<dbReference type="InterPro" id="IPR000415">
    <property type="entry name" value="Nitroreductase-like"/>
</dbReference>
<keyword evidence="4" id="KW-1185">Reference proteome</keyword>
<dbReference type="InterPro" id="IPR015035">
    <property type="entry name" value="DUF1918"/>
</dbReference>
<dbReference type="STRING" id="67365.GCA_001704635_03227"/>
<feature type="region of interest" description="Disordered" evidence="1">
    <location>
        <begin position="64"/>
        <end position="90"/>
    </location>
</feature>